<evidence type="ECO:0000256" key="7">
    <source>
        <dbReference type="SAM" id="SignalP"/>
    </source>
</evidence>
<dbReference type="EMBL" id="KR494286">
    <property type="protein sequence ID" value="ALA65535.1"/>
    <property type="molecule type" value="mRNA"/>
</dbReference>
<evidence type="ECO:0000256" key="3">
    <source>
        <dbReference type="ARBA" id="ARBA00014144"/>
    </source>
</evidence>
<comment type="similarity">
    <text evidence="2">Belongs to the corazonin family.</text>
</comment>
<reference evidence="8" key="1">
    <citation type="submission" date="2015-05" db="EMBL/GenBank/DDBJ databases">
        <title>Molecular cloning of corazonin in Macrobrachium rosenbergii.</title>
        <authorList>
            <person name="Suwansa-ard S."/>
            <person name="Kankuan W."/>
            <person name="Sobhon P."/>
        </authorList>
    </citation>
    <scope>NUCLEOTIDE SEQUENCE</scope>
</reference>
<protein>
    <recommendedName>
        <fullName evidence="3">Pro-corazonin</fullName>
    </recommendedName>
</protein>
<accession>A0A0K2GV23</accession>
<dbReference type="GO" id="GO:0045823">
    <property type="term" value="P:positive regulation of heart contraction"/>
    <property type="evidence" value="ECO:0007669"/>
    <property type="project" value="InterPro"/>
</dbReference>
<name>A0A0K2GV23_MACRS</name>
<evidence type="ECO:0000313" key="8">
    <source>
        <dbReference type="EMBL" id="ALA65535.1"/>
    </source>
</evidence>
<evidence type="ECO:0000256" key="2">
    <source>
        <dbReference type="ARBA" id="ARBA00009635"/>
    </source>
</evidence>
<dbReference type="GO" id="GO:0005576">
    <property type="term" value="C:extracellular region"/>
    <property type="evidence" value="ECO:0007669"/>
    <property type="project" value="UniProtKB-SubCell"/>
</dbReference>
<evidence type="ECO:0000256" key="6">
    <source>
        <dbReference type="SAM" id="MobiDB-lite"/>
    </source>
</evidence>
<dbReference type="Pfam" id="PF17308">
    <property type="entry name" value="Corazonin"/>
    <property type="match status" value="1"/>
</dbReference>
<sequence length="117" mass="12971">MVRLLNQQQLLAAVFLVTITIAAAQTFQYSRGWTNGRKRSDPTIGQRKGVDNMIQTLPVSRLLAEGAPHQHGGSARTVQKTTEDRLRNLEVELNTLLTASNSALPPPGNENEYYPEK</sequence>
<keyword evidence="4" id="KW-0964">Secreted</keyword>
<organism evidence="8">
    <name type="scientific">Macrobrachium rosenbergii</name>
    <name type="common">Giant fresh water prawn</name>
    <dbReference type="NCBI Taxonomy" id="79674"/>
    <lineage>
        <taxon>Eukaryota</taxon>
        <taxon>Metazoa</taxon>
        <taxon>Ecdysozoa</taxon>
        <taxon>Arthropoda</taxon>
        <taxon>Crustacea</taxon>
        <taxon>Multicrustacea</taxon>
        <taxon>Malacostraca</taxon>
        <taxon>Eumalacostraca</taxon>
        <taxon>Eucarida</taxon>
        <taxon>Decapoda</taxon>
        <taxon>Pleocyemata</taxon>
        <taxon>Caridea</taxon>
        <taxon>Palaemonoidea</taxon>
        <taxon>Palaemonidae</taxon>
        <taxon>Macrobrachium</taxon>
    </lineage>
</organism>
<comment type="subcellular location">
    <subcellularLocation>
        <location evidence="1">Secreted</location>
    </subcellularLocation>
</comment>
<evidence type="ECO:0000256" key="5">
    <source>
        <dbReference type="ARBA" id="ARBA00022729"/>
    </source>
</evidence>
<feature type="signal peptide" evidence="7">
    <location>
        <begin position="1"/>
        <end position="24"/>
    </location>
</feature>
<dbReference type="AlphaFoldDB" id="A0A0K2GV23"/>
<evidence type="ECO:0000256" key="4">
    <source>
        <dbReference type="ARBA" id="ARBA00022525"/>
    </source>
</evidence>
<proteinExistence type="evidence at transcript level"/>
<evidence type="ECO:0000256" key="1">
    <source>
        <dbReference type="ARBA" id="ARBA00004613"/>
    </source>
</evidence>
<feature type="chain" id="PRO_5005477187" description="Pro-corazonin" evidence="7">
    <location>
        <begin position="25"/>
        <end position="117"/>
    </location>
</feature>
<dbReference type="InterPro" id="IPR020190">
    <property type="entry name" value="Procorazonin"/>
</dbReference>
<keyword evidence="5 7" id="KW-0732">Signal</keyword>
<feature type="region of interest" description="Disordered" evidence="6">
    <location>
        <begin position="97"/>
        <end position="117"/>
    </location>
</feature>
<dbReference type="GO" id="GO:0071858">
    <property type="term" value="F:corazonin receptor binding"/>
    <property type="evidence" value="ECO:0007669"/>
    <property type="project" value="InterPro"/>
</dbReference>